<gene>
    <name evidence="6" type="ORF">GPICK_09060</name>
</gene>
<feature type="domain" description="Glycosyltransferase 2-like" evidence="5">
    <location>
        <begin position="45"/>
        <end position="171"/>
    </location>
</feature>
<dbReference type="SUPFAM" id="SSF53448">
    <property type="entry name" value="Nucleotide-diphospho-sugar transferases"/>
    <property type="match status" value="1"/>
</dbReference>
<dbReference type="AlphaFoldDB" id="A0A0B5BEA1"/>
<accession>A0A0B5BEA1</accession>
<dbReference type="HOGENOM" id="CLU_046109_0_0_7"/>
<evidence type="ECO:0000256" key="4">
    <source>
        <dbReference type="SAM" id="Phobius"/>
    </source>
</evidence>
<evidence type="ECO:0000256" key="1">
    <source>
        <dbReference type="ARBA" id="ARBA00006739"/>
    </source>
</evidence>
<dbReference type="EMBL" id="CP009788">
    <property type="protein sequence ID" value="AJE03479.1"/>
    <property type="molecule type" value="Genomic_DNA"/>
</dbReference>
<keyword evidence="4" id="KW-0812">Transmembrane</keyword>
<dbReference type="OrthoDB" id="9802632at2"/>
<dbReference type="InterPro" id="IPR029044">
    <property type="entry name" value="Nucleotide-diphossugar_trans"/>
</dbReference>
<keyword evidence="4" id="KW-1133">Transmembrane helix</keyword>
<dbReference type="CDD" id="cd06439">
    <property type="entry name" value="CESA_like_1"/>
    <property type="match status" value="1"/>
</dbReference>
<dbReference type="STRING" id="345632.GPICK_09060"/>
<dbReference type="PANTHER" id="PTHR43630">
    <property type="entry name" value="POLY-BETA-1,6-N-ACETYL-D-GLUCOSAMINE SYNTHASE"/>
    <property type="match status" value="1"/>
</dbReference>
<evidence type="ECO:0000259" key="5">
    <source>
        <dbReference type="Pfam" id="PF00535"/>
    </source>
</evidence>
<dbReference type="PANTHER" id="PTHR43630:SF1">
    <property type="entry name" value="POLY-BETA-1,6-N-ACETYL-D-GLUCOSAMINE SYNTHASE"/>
    <property type="match status" value="1"/>
</dbReference>
<comment type="similarity">
    <text evidence="1">Belongs to the glycosyltransferase 2 family.</text>
</comment>
<sequence length="380" mass="41944">MAEALFYISLILVAYVYAGYPLAAAALGLVRSRPVRKEPQLPAVTVVIAAYNEEEAIGATVANKLALDYPAELLDILVISDGSTDHTDEIVAGCGSGRVRLLRQEPRAGKTSALNRAIPRARGEIIVFSDANSLYAPDAVRRLVANFADGTVGYVTGRMIYANPDGTPIGQGCSAYMRYENALRAMETRIGSVVGVDGGIDAVRTTLYRPMAADQLPDFVLPLAVVSQGYRVVYEPEALLWESALKEARDEYRMRVRVSLRSLWGLYDMRHLLVPWRRSLFAWQLWSHKVLRYLCFVFLAVAYLANLLLWGKGHGYQAFFVLQNVAYLSALAMPLLESGGAGCRALTFARYFVLLNVAAAHAFGKFLRGEKQVIWTPRKG</sequence>
<feature type="transmembrane region" description="Helical" evidence="4">
    <location>
        <begin position="316"/>
        <end position="336"/>
    </location>
</feature>
<dbReference type="InterPro" id="IPR001173">
    <property type="entry name" value="Glyco_trans_2-like"/>
</dbReference>
<protein>
    <submittedName>
        <fullName evidence="6">Glycosyl transferase</fullName>
    </submittedName>
</protein>
<keyword evidence="7" id="KW-1185">Reference proteome</keyword>
<keyword evidence="2" id="KW-0328">Glycosyltransferase</keyword>
<evidence type="ECO:0000256" key="3">
    <source>
        <dbReference type="ARBA" id="ARBA00022679"/>
    </source>
</evidence>
<feature type="transmembrane region" description="Helical" evidence="4">
    <location>
        <begin position="290"/>
        <end position="310"/>
    </location>
</feature>
<dbReference type="KEGG" id="gpi:GPICK_09060"/>
<proteinExistence type="inferred from homology"/>
<dbReference type="GO" id="GO:0016757">
    <property type="term" value="F:glycosyltransferase activity"/>
    <property type="evidence" value="ECO:0007669"/>
    <property type="project" value="UniProtKB-KW"/>
</dbReference>
<dbReference type="Proteomes" id="UP000057609">
    <property type="component" value="Chromosome"/>
</dbReference>
<dbReference type="RefSeq" id="WP_039742430.1">
    <property type="nucleotide sequence ID" value="NZ_CP009788.1"/>
</dbReference>
<dbReference type="Pfam" id="PF00535">
    <property type="entry name" value="Glycos_transf_2"/>
    <property type="match status" value="1"/>
</dbReference>
<evidence type="ECO:0000313" key="7">
    <source>
        <dbReference type="Proteomes" id="UP000057609"/>
    </source>
</evidence>
<reference evidence="6 7" key="1">
    <citation type="journal article" date="2015" name="Genome Announc.">
        <title>Complete Genome of Geobacter pickeringii G13T, a Metal-Reducing Isolate from Sedimentary Kaolin Deposits.</title>
        <authorList>
            <person name="Badalamenti J.P."/>
            <person name="Bond D.R."/>
        </authorList>
    </citation>
    <scope>NUCLEOTIDE SEQUENCE [LARGE SCALE GENOMIC DNA]</scope>
    <source>
        <strain evidence="6 7">G13</strain>
    </source>
</reference>
<evidence type="ECO:0000313" key="6">
    <source>
        <dbReference type="EMBL" id="AJE03479.1"/>
    </source>
</evidence>
<feature type="transmembrane region" description="Helical" evidence="4">
    <location>
        <begin position="6"/>
        <end position="30"/>
    </location>
</feature>
<keyword evidence="3 6" id="KW-0808">Transferase</keyword>
<dbReference type="Gene3D" id="3.90.550.10">
    <property type="entry name" value="Spore Coat Polysaccharide Biosynthesis Protein SpsA, Chain A"/>
    <property type="match status" value="1"/>
</dbReference>
<name>A0A0B5BEA1_9BACT</name>
<evidence type="ECO:0000256" key="2">
    <source>
        <dbReference type="ARBA" id="ARBA00022676"/>
    </source>
</evidence>
<keyword evidence="4" id="KW-0472">Membrane</keyword>
<organism evidence="6 7">
    <name type="scientific">Geobacter pickeringii</name>
    <dbReference type="NCBI Taxonomy" id="345632"/>
    <lineage>
        <taxon>Bacteria</taxon>
        <taxon>Pseudomonadati</taxon>
        <taxon>Thermodesulfobacteriota</taxon>
        <taxon>Desulfuromonadia</taxon>
        <taxon>Geobacterales</taxon>
        <taxon>Geobacteraceae</taxon>
        <taxon>Geobacter</taxon>
    </lineage>
</organism>